<accession>A0A7L7YSF6</accession>
<evidence type="ECO:0000313" key="5">
    <source>
        <dbReference type="EMBL" id="QOD40182.1"/>
    </source>
</evidence>
<keyword evidence="1 4" id="KW-0167">Capsid protein</keyword>
<comment type="similarity">
    <text evidence="4">Belongs to the herpesviridae small capsomere-interacting protein family.</text>
</comment>
<evidence type="ECO:0000256" key="2">
    <source>
        <dbReference type="ARBA" id="ARBA00022562"/>
    </source>
</evidence>
<dbReference type="EMBL" id="MT900474">
    <property type="protein sequence ID" value="QOD40182.1"/>
    <property type="molecule type" value="Genomic_DNA"/>
</dbReference>
<gene>
    <name evidence="5" type="primary">UL35</name>
    <name evidence="4" type="synonym">SCP</name>
</gene>
<dbReference type="RefSeq" id="YP_010801755.1">
    <property type="nucleotide sequence ID" value="NC_076968.1"/>
</dbReference>
<reference evidence="5" key="1">
    <citation type="submission" date="2020-08" db="EMBL/GenBank/DDBJ databases">
        <title>Genome sequences of two marsupial simplex viruses; Macropodid alphaherpesvirus 2 and 4.</title>
        <authorList>
            <person name="Vaz P.K."/>
            <person name="Mahony T."/>
            <person name="Hartley C.A."/>
            <person name="Motha J."/>
            <person name="Devlin J.M."/>
        </authorList>
    </citation>
    <scope>NUCLEOTIDE SEQUENCE</scope>
    <source>
        <strain evidence="5">V3116/09</strain>
    </source>
</reference>
<comment type="subcellular location">
    <subcellularLocation>
        <location evidence="4">Virion</location>
    </subcellularLocation>
    <subcellularLocation>
        <location evidence="4">Host nucleus</location>
    </subcellularLocation>
</comment>
<evidence type="ECO:0000313" key="6">
    <source>
        <dbReference type="Proteomes" id="UP001148675"/>
    </source>
</evidence>
<keyword evidence="6" id="KW-1185">Reference proteome</keyword>
<dbReference type="HAMAP" id="MF_04020">
    <property type="entry name" value="HSV_SCP_alphahv"/>
    <property type="match status" value="1"/>
</dbReference>
<comment type="function">
    <text evidence="4">Participates in the assembly of the infectious particles by decorating the outer surface of the capsid shell and thus forming a layer between the capsid and the tegument. Complexes composed of the major capsid protein and small capsomere-interacting protein/SCP assemble together in the host cytoplasm and are translocated to the nucleus, where they accumulate and participate in capsid assembly.</text>
</comment>
<dbReference type="GO" id="GO:0042025">
    <property type="term" value="C:host cell nucleus"/>
    <property type="evidence" value="ECO:0007669"/>
    <property type="project" value="UniProtKB-SubCell"/>
</dbReference>
<keyword evidence="2 4" id="KW-1048">Host nucleus</keyword>
<protein>
    <recommendedName>
        <fullName evidence="4">Small capsomere-interacting protein</fullName>
    </recommendedName>
</protein>
<evidence type="ECO:0000256" key="3">
    <source>
        <dbReference type="ARBA" id="ARBA00022844"/>
    </source>
</evidence>
<dbReference type="Proteomes" id="UP001148675">
    <property type="component" value="Segment"/>
</dbReference>
<comment type="subunit">
    <text evidence="4">Interacts with the major capsid protein/MCP.</text>
</comment>
<evidence type="ECO:0000256" key="1">
    <source>
        <dbReference type="ARBA" id="ARBA00022561"/>
    </source>
</evidence>
<dbReference type="Pfam" id="PF04496">
    <property type="entry name" value="Herpes_UL35"/>
    <property type="match status" value="1"/>
</dbReference>
<sequence length="123" mass="13868">MNPLRVSAPLRLVLMASPVQFNLPATIKACEIKKMNISDLITRVNAAPPIDPDNNPPDVTSAAVHEFLLGQTSSFRHLCRSHSKNTIERQPMFFGESNNTWLRPTFGLRRTFSPFMVKHRNAP</sequence>
<dbReference type="KEGG" id="vg:80540475"/>
<keyword evidence="3 4" id="KW-0946">Virion</keyword>
<name>A0A7L7YSF6_9ALPH</name>
<organism evidence="5 6">
    <name type="scientific">Macropodid alphaherpesvirus 4</name>
    <dbReference type="NCBI Taxonomy" id="2762721"/>
    <lineage>
        <taxon>Viruses</taxon>
        <taxon>Duplodnaviria</taxon>
        <taxon>Heunggongvirae</taxon>
        <taxon>Peploviricota</taxon>
        <taxon>Herviviricetes</taxon>
        <taxon>Herpesvirales</taxon>
        <taxon>Orthoherpesviridae</taxon>
        <taxon>Alphaherpesvirinae</taxon>
        <taxon>Simplexvirus</taxon>
        <taxon>Simplexvirus macropodidalpha4</taxon>
    </lineage>
</organism>
<evidence type="ECO:0000256" key="4">
    <source>
        <dbReference type="HAMAP-Rule" id="MF_04020"/>
    </source>
</evidence>
<dbReference type="InterPro" id="IPR007584">
    <property type="entry name" value="Herpes_UL35"/>
</dbReference>
<dbReference type="GO" id="GO:0019028">
    <property type="term" value="C:viral capsid"/>
    <property type="evidence" value="ECO:0007669"/>
    <property type="project" value="UniProtKB-UniRule"/>
</dbReference>
<dbReference type="GeneID" id="80540475"/>
<proteinExistence type="inferred from homology"/>
<dbReference type="GO" id="GO:0016032">
    <property type="term" value="P:viral process"/>
    <property type="evidence" value="ECO:0007669"/>
    <property type="project" value="UniProtKB-UniRule"/>
</dbReference>